<dbReference type="PANTHER" id="PTHR38480">
    <property type="entry name" value="SLR0254 PROTEIN"/>
    <property type="match status" value="1"/>
</dbReference>
<dbReference type="Proteomes" id="UP001569428">
    <property type="component" value="Unassembled WGS sequence"/>
</dbReference>
<feature type="transmembrane region" description="Helical" evidence="5">
    <location>
        <begin position="63"/>
        <end position="84"/>
    </location>
</feature>
<keyword evidence="4 5" id="KW-0472">Membrane</keyword>
<reference evidence="7 8" key="1">
    <citation type="submission" date="2024-08" db="EMBL/GenBank/DDBJ databases">
        <authorList>
            <person name="Ishaq N."/>
        </authorList>
    </citation>
    <scope>NUCLEOTIDE SEQUENCE [LARGE SCALE GENOMIC DNA]</scope>
    <source>
        <strain evidence="7 8">DSM 18651</strain>
    </source>
</reference>
<protein>
    <submittedName>
        <fullName evidence="7">RDD family protein</fullName>
    </submittedName>
</protein>
<sequence length="234" mass="25639">MLDTTYNVETPEGIDLCARAAGPVPRILAYAVDVLYRSLLLTALGIVLGFTKIAGLSTSLSSMGIWLICSFLLEWFYPVFFEVLRGGQTPGKKAFGLMVVNDNLTPISWGASIVRNLLRFADFLPFAYATGVIAMTFGRHFQRLGDLAAGTLVVYREADKVPATLPDSVPLPPPRNLKQQDQQALVSLLERHTDLSEARQQELANLLEPITQKKDGAALNYLRSVGSWLLGGRS</sequence>
<evidence type="ECO:0000313" key="7">
    <source>
        <dbReference type="EMBL" id="MFA0809766.1"/>
    </source>
</evidence>
<feature type="domain" description="RDD" evidence="6">
    <location>
        <begin position="21"/>
        <end position="150"/>
    </location>
</feature>
<dbReference type="EMBL" id="JBGMEK010000003">
    <property type="protein sequence ID" value="MFA0809766.1"/>
    <property type="molecule type" value="Genomic_DNA"/>
</dbReference>
<name>A0ABV4NUW3_9GAMM</name>
<dbReference type="InterPro" id="IPR010432">
    <property type="entry name" value="RDD"/>
</dbReference>
<organism evidence="7 8">
    <name type="scientific">Microbulbifer epialgicus</name>
    <dbReference type="NCBI Taxonomy" id="393907"/>
    <lineage>
        <taxon>Bacteria</taxon>
        <taxon>Pseudomonadati</taxon>
        <taxon>Pseudomonadota</taxon>
        <taxon>Gammaproteobacteria</taxon>
        <taxon>Cellvibrionales</taxon>
        <taxon>Microbulbiferaceae</taxon>
        <taxon>Microbulbifer</taxon>
    </lineage>
</organism>
<comment type="subcellular location">
    <subcellularLocation>
        <location evidence="1">Membrane</location>
        <topology evidence="1">Multi-pass membrane protein</topology>
    </subcellularLocation>
</comment>
<accession>A0ABV4NUW3</accession>
<evidence type="ECO:0000256" key="3">
    <source>
        <dbReference type="ARBA" id="ARBA00022989"/>
    </source>
</evidence>
<feature type="transmembrane region" description="Helical" evidence="5">
    <location>
        <begin position="34"/>
        <end position="51"/>
    </location>
</feature>
<gene>
    <name evidence="7" type="ORF">ACCI49_02445</name>
</gene>
<keyword evidence="2 5" id="KW-0812">Transmembrane</keyword>
<comment type="caution">
    <text evidence="7">The sequence shown here is derived from an EMBL/GenBank/DDBJ whole genome shotgun (WGS) entry which is preliminary data.</text>
</comment>
<keyword evidence="3 5" id="KW-1133">Transmembrane helix</keyword>
<dbReference type="RefSeq" id="WP_371837382.1">
    <property type="nucleotide sequence ID" value="NZ_JBGMEK010000003.1"/>
</dbReference>
<evidence type="ECO:0000259" key="6">
    <source>
        <dbReference type="Pfam" id="PF06271"/>
    </source>
</evidence>
<dbReference type="Pfam" id="PF06271">
    <property type="entry name" value="RDD"/>
    <property type="match status" value="1"/>
</dbReference>
<dbReference type="PANTHER" id="PTHR38480:SF1">
    <property type="entry name" value="SLR0254 PROTEIN"/>
    <property type="match status" value="1"/>
</dbReference>
<proteinExistence type="predicted"/>
<keyword evidence="8" id="KW-1185">Reference proteome</keyword>
<evidence type="ECO:0000256" key="1">
    <source>
        <dbReference type="ARBA" id="ARBA00004141"/>
    </source>
</evidence>
<evidence type="ECO:0000256" key="2">
    <source>
        <dbReference type="ARBA" id="ARBA00022692"/>
    </source>
</evidence>
<evidence type="ECO:0000313" key="8">
    <source>
        <dbReference type="Proteomes" id="UP001569428"/>
    </source>
</evidence>
<evidence type="ECO:0000256" key="5">
    <source>
        <dbReference type="SAM" id="Phobius"/>
    </source>
</evidence>
<evidence type="ECO:0000256" key="4">
    <source>
        <dbReference type="ARBA" id="ARBA00023136"/>
    </source>
</evidence>